<evidence type="ECO:0000256" key="3">
    <source>
        <dbReference type="ARBA" id="ARBA00022692"/>
    </source>
</evidence>
<evidence type="ECO:0000256" key="4">
    <source>
        <dbReference type="ARBA" id="ARBA00022989"/>
    </source>
</evidence>
<feature type="transmembrane region" description="Helical" evidence="8">
    <location>
        <begin position="319"/>
        <end position="341"/>
    </location>
</feature>
<dbReference type="AlphaFoldDB" id="A0A6J2XXK2"/>
<evidence type="ECO:0000256" key="1">
    <source>
        <dbReference type="ARBA" id="ARBA00004651"/>
    </source>
</evidence>
<dbReference type="RefSeq" id="XP_030755495.1">
    <property type="nucleotide sequence ID" value="XM_030899635.1"/>
</dbReference>
<dbReference type="InterPro" id="IPR050549">
    <property type="entry name" value="MFS_Trehalose_Transporter"/>
</dbReference>
<dbReference type="FunFam" id="1.20.1250.20:FF:000055">
    <property type="entry name" value="Facilitated trehalose transporter Tret1-2 homolog"/>
    <property type="match status" value="1"/>
</dbReference>
<comment type="subcellular location">
    <subcellularLocation>
        <location evidence="1">Cell membrane</location>
        <topology evidence="1">Multi-pass membrane protein</topology>
    </subcellularLocation>
</comment>
<evidence type="ECO:0000256" key="5">
    <source>
        <dbReference type="ARBA" id="ARBA00023136"/>
    </source>
</evidence>
<comment type="similarity">
    <text evidence="7">Belongs to the major facilitator superfamily. Sugar transporter (TC 2.A.1.1) family. Trehalose transporter subfamily.</text>
</comment>
<evidence type="ECO:0000256" key="2">
    <source>
        <dbReference type="ARBA" id="ARBA00022475"/>
    </source>
</evidence>
<evidence type="ECO:0000256" key="8">
    <source>
        <dbReference type="SAM" id="Phobius"/>
    </source>
</evidence>
<sequence>MTVKSVSIFKDTGSQIFAAVTGTLVAASDGMSFGWTSPMVPYLLSDESHIPTTETQAEWLETISLIGAFCGLPFTIYFVDKIGRKKSLLLAAVVVLLNWIAIGLANRIEYIFVARFFAGMAGDMSFVAAPMYIAEIADSKIRGFLSSIIYIMMLLGLVFVYSLGPYTPFYSIPIVGCVLASVQLLIYTFQPASPYYLIYKNRPEEAKESLRRLRSAHADLDKELKEISAGIERQKTEKGRPQDLILVPSNRKAIIIMTVLNAGQHMASISVMYMNLHPILNAAGSIYLDNNITAIIFAVIMLLASTCACFTIDKFGRKIILIVSSFLSALCLIALAVYFHLQYLHYDVSAVSWIPIASVLVYAAAFKYGLGLVPIVITAEIFPAKMKAIGMTVADVMFVIGGIISIQFYQILHKYGMHVPFYLFTVCAVGVLVFSAFCIPETKGKSLEEIQLMLKGDKMEKVEQRTGIEKKIELTGV</sequence>
<feature type="transmembrane region" description="Helical" evidence="8">
    <location>
        <begin position="421"/>
        <end position="439"/>
    </location>
</feature>
<feature type="transmembrane region" description="Helical" evidence="8">
    <location>
        <begin position="353"/>
        <end position="377"/>
    </location>
</feature>
<dbReference type="SUPFAM" id="SSF103473">
    <property type="entry name" value="MFS general substrate transporter"/>
    <property type="match status" value="1"/>
</dbReference>
<feature type="transmembrane region" description="Helical" evidence="8">
    <location>
        <begin position="58"/>
        <end position="79"/>
    </location>
</feature>
<dbReference type="InterPro" id="IPR036259">
    <property type="entry name" value="MFS_trans_sf"/>
</dbReference>
<dbReference type="PROSITE" id="PS00216">
    <property type="entry name" value="SUGAR_TRANSPORT_1"/>
    <property type="match status" value="1"/>
</dbReference>
<dbReference type="PANTHER" id="PTHR48021">
    <property type="match status" value="1"/>
</dbReference>
<dbReference type="Pfam" id="PF00083">
    <property type="entry name" value="Sugar_tr"/>
    <property type="match status" value="1"/>
</dbReference>
<dbReference type="PROSITE" id="PS50850">
    <property type="entry name" value="MFS"/>
    <property type="match status" value="1"/>
</dbReference>
<dbReference type="PRINTS" id="PR00171">
    <property type="entry name" value="SUGRTRNSPORT"/>
</dbReference>
<dbReference type="InterPro" id="IPR005829">
    <property type="entry name" value="Sugar_transporter_CS"/>
</dbReference>
<evidence type="ECO:0000256" key="7">
    <source>
        <dbReference type="ARBA" id="ARBA00024348"/>
    </source>
</evidence>
<feature type="transmembrane region" description="Helical" evidence="8">
    <location>
        <begin position="294"/>
        <end position="312"/>
    </location>
</feature>
<accession>A0A6J2XXK2</accession>
<keyword evidence="3 8" id="KW-0812">Transmembrane</keyword>
<organism evidence="10 11">
    <name type="scientific">Sitophilus oryzae</name>
    <name type="common">Rice weevil</name>
    <name type="synonym">Curculio oryzae</name>
    <dbReference type="NCBI Taxonomy" id="7048"/>
    <lineage>
        <taxon>Eukaryota</taxon>
        <taxon>Metazoa</taxon>
        <taxon>Ecdysozoa</taxon>
        <taxon>Arthropoda</taxon>
        <taxon>Hexapoda</taxon>
        <taxon>Insecta</taxon>
        <taxon>Pterygota</taxon>
        <taxon>Neoptera</taxon>
        <taxon>Endopterygota</taxon>
        <taxon>Coleoptera</taxon>
        <taxon>Polyphaga</taxon>
        <taxon>Cucujiformia</taxon>
        <taxon>Curculionidae</taxon>
        <taxon>Dryophthorinae</taxon>
        <taxon>Sitophilus</taxon>
    </lineage>
</organism>
<feature type="transmembrane region" description="Helical" evidence="8">
    <location>
        <begin position="88"/>
        <end position="105"/>
    </location>
</feature>
<evidence type="ECO:0000313" key="11">
    <source>
        <dbReference type="RefSeq" id="XP_030755495.1"/>
    </source>
</evidence>
<protein>
    <submittedName>
        <fullName evidence="11">Facilitated trehalose transporter Tret1-like isoform X1</fullName>
    </submittedName>
</protein>
<feature type="transmembrane region" description="Helical" evidence="8">
    <location>
        <begin position="389"/>
        <end position="409"/>
    </location>
</feature>
<keyword evidence="2" id="KW-1003">Cell membrane</keyword>
<keyword evidence="4 8" id="KW-1133">Transmembrane helix</keyword>
<dbReference type="Proteomes" id="UP000504635">
    <property type="component" value="Unplaced"/>
</dbReference>
<feature type="transmembrane region" description="Helical" evidence="8">
    <location>
        <begin position="111"/>
        <end position="132"/>
    </location>
</feature>
<evidence type="ECO:0000313" key="10">
    <source>
        <dbReference type="Proteomes" id="UP000504635"/>
    </source>
</evidence>
<feature type="domain" description="Major facilitator superfamily (MFS) profile" evidence="9">
    <location>
        <begin position="15"/>
        <end position="443"/>
    </location>
</feature>
<dbReference type="InterPro" id="IPR005828">
    <property type="entry name" value="MFS_sugar_transport-like"/>
</dbReference>
<dbReference type="GeneID" id="115881912"/>
<feature type="transmembrane region" description="Helical" evidence="8">
    <location>
        <begin position="169"/>
        <end position="189"/>
    </location>
</feature>
<dbReference type="PANTHER" id="PTHR48021:SF46">
    <property type="entry name" value="MAJOR FACILITATOR SUPERFAMILY (MFS) PROFILE DOMAIN-CONTAINING PROTEIN"/>
    <property type="match status" value="1"/>
</dbReference>
<dbReference type="GO" id="GO:0022857">
    <property type="term" value="F:transmembrane transporter activity"/>
    <property type="evidence" value="ECO:0007669"/>
    <property type="project" value="InterPro"/>
</dbReference>
<feature type="transmembrane region" description="Helical" evidence="8">
    <location>
        <begin position="144"/>
        <end position="163"/>
    </location>
</feature>
<feature type="transmembrane region" description="Helical" evidence="8">
    <location>
        <begin position="253"/>
        <end position="274"/>
    </location>
</feature>
<dbReference type="InterPro" id="IPR020846">
    <property type="entry name" value="MFS_dom"/>
</dbReference>
<evidence type="ECO:0000256" key="6">
    <source>
        <dbReference type="ARBA" id="ARBA00023180"/>
    </source>
</evidence>
<reference evidence="11" key="1">
    <citation type="submission" date="2025-08" db="UniProtKB">
        <authorList>
            <consortium name="RefSeq"/>
        </authorList>
    </citation>
    <scope>IDENTIFICATION</scope>
    <source>
        <tissue evidence="11">Gonads</tissue>
    </source>
</reference>
<name>A0A6J2XXK2_SITOR</name>
<gene>
    <name evidence="11" type="primary">LOC115881912</name>
</gene>
<dbReference type="Gene3D" id="1.20.1250.20">
    <property type="entry name" value="MFS general substrate transporter like domains"/>
    <property type="match status" value="1"/>
</dbReference>
<keyword evidence="5 8" id="KW-0472">Membrane</keyword>
<keyword evidence="6" id="KW-0325">Glycoprotein</keyword>
<dbReference type="OrthoDB" id="4142200at2759"/>
<proteinExistence type="inferred from homology"/>
<evidence type="ECO:0000259" key="9">
    <source>
        <dbReference type="PROSITE" id="PS50850"/>
    </source>
</evidence>
<keyword evidence="10" id="KW-1185">Reference proteome</keyword>
<dbReference type="GO" id="GO:0005886">
    <property type="term" value="C:plasma membrane"/>
    <property type="evidence" value="ECO:0007669"/>
    <property type="project" value="UniProtKB-SubCell"/>
</dbReference>
<dbReference type="InParanoid" id="A0A6J2XXK2"/>
<dbReference type="InterPro" id="IPR003663">
    <property type="entry name" value="Sugar/inositol_transpt"/>
</dbReference>
<dbReference type="KEGG" id="soy:115881912"/>